<dbReference type="GO" id="GO:0071949">
    <property type="term" value="F:FAD binding"/>
    <property type="evidence" value="ECO:0007669"/>
    <property type="project" value="TreeGrafter"/>
</dbReference>
<comment type="caution">
    <text evidence="8">The sequence shown here is derived from an EMBL/GenBank/DDBJ whole genome shotgun (WGS) entry which is preliminary data.</text>
</comment>
<accession>A0A9P4J1V6</accession>
<dbReference type="AlphaFoldDB" id="A0A9P4J1V6"/>
<comment type="function">
    <text evidence="5">Converts proline to delta-1-pyrroline-5-carboxylate.</text>
</comment>
<evidence type="ECO:0000313" key="8">
    <source>
        <dbReference type="EMBL" id="KAF2152901.1"/>
    </source>
</evidence>
<evidence type="ECO:0000256" key="6">
    <source>
        <dbReference type="SAM" id="SignalP"/>
    </source>
</evidence>
<proteinExistence type="inferred from homology"/>
<dbReference type="OrthoDB" id="5464at2759"/>
<evidence type="ECO:0000256" key="4">
    <source>
        <dbReference type="ARBA" id="ARBA00023062"/>
    </source>
</evidence>
<evidence type="ECO:0000256" key="2">
    <source>
        <dbReference type="ARBA" id="ARBA00012695"/>
    </source>
</evidence>
<comment type="similarity">
    <text evidence="1 5">Belongs to the proline oxidase family.</text>
</comment>
<gene>
    <name evidence="8" type="ORF">K461DRAFT_327442</name>
</gene>
<dbReference type="Gene3D" id="3.20.20.220">
    <property type="match status" value="1"/>
</dbReference>
<evidence type="ECO:0000256" key="3">
    <source>
        <dbReference type="ARBA" id="ARBA00023002"/>
    </source>
</evidence>
<dbReference type="EC" id="1.5.5.2" evidence="2 5"/>
<dbReference type="EMBL" id="ML996085">
    <property type="protein sequence ID" value="KAF2152901.1"/>
    <property type="molecule type" value="Genomic_DNA"/>
</dbReference>
<evidence type="ECO:0000259" key="7">
    <source>
        <dbReference type="Pfam" id="PF01619"/>
    </source>
</evidence>
<dbReference type="InterPro" id="IPR015659">
    <property type="entry name" value="Proline_oxidase"/>
</dbReference>
<evidence type="ECO:0000313" key="9">
    <source>
        <dbReference type="Proteomes" id="UP000799439"/>
    </source>
</evidence>
<dbReference type="InterPro" id="IPR029041">
    <property type="entry name" value="FAD-linked_oxidoreductase-like"/>
</dbReference>
<dbReference type="Proteomes" id="UP000799439">
    <property type="component" value="Unassembled WGS sequence"/>
</dbReference>
<reference evidence="8" key="1">
    <citation type="journal article" date="2020" name="Stud. Mycol.">
        <title>101 Dothideomycetes genomes: a test case for predicting lifestyles and emergence of pathogens.</title>
        <authorList>
            <person name="Haridas S."/>
            <person name="Albert R."/>
            <person name="Binder M."/>
            <person name="Bloem J."/>
            <person name="Labutti K."/>
            <person name="Salamov A."/>
            <person name="Andreopoulos B."/>
            <person name="Baker S."/>
            <person name="Barry K."/>
            <person name="Bills G."/>
            <person name="Bluhm B."/>
            <person name="Cannon C."/>
            <person name="Castanera R."/>
            <person name="Culley D."/>
            <person name="Daum C."/>
            <person name="Ezra D."/>
            <person name="Gonzalez J."/>
            <person name="Henrissat B."/>
            <person name="Kuo A."/>
            <person name="Liang C."/>
            <person name="Lipzen A."/>
            <person name="Lutzoni F."/>
            <person name="Magnuson J."/>
            <person name="Mondo S."/>
            <person name="Nolan M."/>
            <person name="Ohm R."/>
            <person name="Pangilinan J."/>
            <person name="Park H.-J."/>
            <person name="Ramirez L."/>
            <person name="Alfaro M."/>
            <person name="Sun H."/>
            <person name="Tritt A."/>
            <person name="Yoshinaga Y."/>
            <person name="Zwiers L.-H."/>
            <person name="Turgeon B."/>
            <person name="Goodwin S."/>
            <person name="Spatafora J."/>
            <person name="Crous P."/>
            <person name="Grigoriev I."/>
        </authorList>
    </citation>
    <scope>NUCLEOTIDE SEQUENCE</scope>
    <source>
        <strain evidence="8">CBS 260.36</strain>
    </source>
</reference>
<comment type="cofactor">
    <cofactor evidence="5">
        <name>FAD</name>
        <dbReference type="ChEBI" id="CHEBI:57692"/>
    </cofactor>
</comment>
<comment type="catalytic activity">
    <reaction evidence="5">
        <text>L-proline + a quinone = (S)-1-pyrroline-5-carboxylate + a quinol + H(+)</text>
        <dbReference type="Rhea" id="RHEA:23784"/>
        <dbReference type="ChEBI" id="CHEBI:15378"/>
        <dbReference type="ChEBI" id="CHEBI:17388"/>
        <dbReference type="ChEBI" id="CHEBI:24646"/>
        <dbReference type="ChEBI" id="CHEBI:60039"/>
        <dbReference type="ChEBI" id="CHEBI:132124"/>
        <dbReference type="EC" id="1.5.5.2"/>
    </reaction>
</comment>
<keyword evidence="4 5" id="KW-0642">Proline metabolism</keyword>
<dbReference type="InterPro" id="IPR002872">
    <property type="entry name" value="Proline_DH_dom"/>
</dbReference>
<dbReference type="GO" id="GO:0004657">
    <property type="term" value="F:proline dehydrogenase activity"/>
    <property type="evidence" value="ECO:0007669"/>
    <property type="project" value="UniProtKB-EC"/>
</dbReference>
<dbReference type="PANTHER" id="PTHR13914">
    <property type="entry name" value="PROLINE OXIDASE"/>
    <property type="match status" value="1"/>
</dbReference>
<keyword evidence="5" id="KW-0274">FAD</keyword>
<feature type="chain" id="PRO_5040335302" description="Proline dehydrogenase" evidence="6">
    <location>
        <begin position="23"/>
        <end position="405"/>
    </location>
</feature>
<evidence type="ECO:0000256" key="1">
    <source>
        <dbReference type="ARBA" id="ARBA00005869"/>
    </source>
</evidence>
<feature type="signal peptide" evidence="6">
    <location>
        <begin position="1"/>
        <end position="22"/>
    </location>
</feature>
<dbReference type="GO" id="GO:0010133">
    <property type="term" value="P:L-proline catabolic process to L-glutamate"/>
    <property type="evidence" value="ECO:0007669"/>
    <property type="project" value="TreeGrafter"/>
</dbReference>
<dbReference type="SUPFAM" id="SSF51730">
    <property type="entry name" value="FAD-linked oxidoreductase"/>
    <property type="match status" value="1"/>
</dbReference>
<keyword evidence="5" id="KW-0285">Flavoprotein</keyword>
<name>A0A9P4J1V6_9PEZI</name>
<feature type="domain" description="Proline dehydrogenase" evidence="7">
    <location>
        <begin position="72"/>
        <end position="385"/>
    </location>
</feature>
<protein>
    <recommendedName>
        <fullName evidence="2 5">Proline dehydrogenase</fullName>
        <ecNumber evidence="2 5">1.5.5.2</ecNumber>
    </recommendedName>
</protein>
<dbReference type="PANTHER" id="PTHR13914:SF0">
    <property type="entry name" value="PROLINE DEHYDROGENASE 1, MITOCHONDRIAL"/>
    <property type="match status" value="1"/>
</dbReference>
<organism evidence="8 9">
    <name type="scientific">Myriangium duriaei CBS 260.36</name>
    <dbReference type="NCBI Taxonomy" id="1168546"/>
    <lineage>
        <taxon>Eukaryota</taxon>
        <taxon>Fungi</taxon>
        <taxon>Dikarya</taxon>
        <taxon>Ascomycota</taxon>
        <taxon>Pezizomycotina</taxon>
        <taxon>Dothideomycetes</taxon>
        <taxon>Dothideomycetidae</taxon>
        <taxon>Myriangiales</taxon>
        <taxon>Myriangiaceae</taxon>
        <taxon>Myriangium</taxon>
    </lineage>
</organism>
<dbReference type="Pfam" id="PF01619">
    <property type="entry name" value="Pro_dh"/>
    <property type="match status" value="1"/>
</dbReference>
<keyword evidence="3 5" id="KW-0560">Oxidoreductase</keyword>
<evidence type="ECO:0000256" key="5">
    <source>
        <dbReference type="RuleBase" id="RU364054"/>
    </source>
</evidence>
<dbReference type="GO" id="GO:0005739">
    <property type="term" value="C:mitochondrion"/>
    <property type="evidence" value="ECO:0007669"/>
    <property type="project" value="TreeGrafter"/>
</dbReference>
<keyword evidence="6" id="KW-0732">Signal</keyword>
<keyword evidence="9" id="KW-1185">Reference proteome</keyword>
<sequence>MSTFQILRAILLGSCFTSPVLSRPALGVMRWMAHSNSVLLNPDRNPILNAIVKPLIYDQFCAGTHLEGIRKTTARIKGMGYTGVILCYGKEAQVLGSNIHATGEKDANMEAGIEHFKLGNLKTLDMAESGDWLGIKMTGAGSEITQALIKNEEMPASFRRAMQEICEKARQKDCRIWIDAEQQVVQGAIDAWTIELQREFNRDRALLYNTLQAYLKGSRPKLEKQLAIAREEGWTLAIKLVRGAYMSTENRELIHDTKEDTDNSYNSIVRDLLGGNGLGIPPNERPKVQLFLAGHNPESIAKAANLIKDLSSQDRLAVLPDFGQLQGMADEIGCKLLQHCEGLKGSGTSLNVPHVYKCLTWGSVQECMQYLHRRVVENAGNSARMTDGMTAYTRELKRRMFGLGS</sequence>